<feature type="non-terminal residue" evidence="1">
    <location>
        <position position="1"/>
    </location>
</feature>
<proteinExistence type="predicted"/>
<gene>
    <name evidence="1" type="ORF">LTR36_008785</name>
</gene>
<keyword evidence="2" id="KW-1185">Reference proteome</keyword>
<protein>
    <submittedName>
        <fullName evidence="1">Uncharacterized protein</fullName>
    </submittedName>
</protein>
<name>A0AAV9J8X1_9PEZI</name>
<organism evidence="1 2">
    <name type="scientific">Oleoguttula mirabilis</name>
    <dbReference type="NCBI Taxonomy" id="1507867"/>
    <lineage>
        <taxon>Eukaryota</taxon>
        <taxon>Fungi</taxon>
        <taxon>Dikarya</taxon>
        <taxon>Ascomycota</taxon>
        <taxon>Pezizomycotina</taxon>
        <taxon>Dothideomycetes</taxon>
        <taxon>Dothideomycetidae</taxon>
        <taxon>Mycosphaerellales</taxon>
        <taxon>Teratosphaeriaceae</taxon>
        <taxon>Oleoguttula</taxon>
    </lineage>
</organism>
<evidence type="ECO:0000313" key="1">
    <source>
        <dbReference type="EMBL" id="KAK4540843.1"/>
    </source>
</evidence>
<reference evidence="1 2" key="1">
    <citation type="submission" date="2021-11" db="EMBL/GenBank/DDBJ databases">
        <title>Black yeast isolated from Biological Soil Crust.</title>
        <authorList>
            <person name="Kurbessoian T."/>
        </authorList>
    </citation>
    <scope>NUCLEOTIDE SEQUENCE [LARGE SCALE GENOMIC DNA]</scope>
    <source>
        <strain evidence="1 2">CCFEE 5522</strain>
    </source>
</reference>
<dbReference type="Proteomes" id="UP001324427">
    <property type="component" value="Unassembled WGS sequence"/>
</dbReference>
<sequence>TYFNLMNLPTEFRELVLDEVTWPSTIKVFLPGKHGQAPTAIALPEVAYAGDRKLRLKALLVNVKRATF</sequence>
<accession>A0AAV9J8X1</accession>
<dbReference type="EMBL" id="JAVFHQ010000060">
    <property type="protein sequence ID" value="KAK4540843.1"/>
    <property type="molecule type" value="Genomic_DNA"/>
</dbReference>
<dbReference type="AlphaFoldDB" id="A0AAV9J8X1"/>
<comment type="caution">
    <text evidence="1">The sequence shown here is derived from an EMBL/GenBank/DDBJ whole genome shotgun (WGS) entry which is preliminary data.</text>
</comment>
<evidence type="ECO:0000313" key="2">
    <source>
        <dbReference type="Proteomes" id="UP001324427"/>
    </source>
</evidence>